<gene>
    <name evidence="2" type="ORF">ILEXP_LOCUS39060</name>
</gene>
<organism evidence="2 3">
    <name type="scientific">Ilex paraguariensis</name>
    <name type="common">yerba mate</name>
    <dbReference type="NCBI Taxonomy" id="185542"/>
    <lineage>
        <taxon>Eukaryota</taxon>
        <taxon>Viridiplantae</taxon>
        <taxon>Streptophyta</taxon>
        <taxon>Embryophyta</taxon>
        <taxon>Tracheophyta</taxon>
        <taxon>Spermatophyta</taxon>
        <taxon>Magnoliopsida</taxon>
        <taxon>eudicotyledons</taxon>
        <taxon>Gunneridae</taxon>
        <taxon>Pentapetalae</taxon>
        <taxon>asterids</taxon>
        <taxon>campanulids</taxon>
        <taxon>Aquifoliales</taxon>
        <taxon>Aquifoliaceae</taxon>
        <taxon>Ilex</taxon>
    </lineage>
</organism>
<name>A0ABC8TP39_9AQUA</name>
<proteinExistence type="predicted"/>
<dbReference type="EMBL" id="CAUOFW020005325">
    <property type="protein sequence ID" value="CAK9169606.1"/>
    <property type="molecule type" value="Genomic_DNA"/>
</dbReference>
<dbReference type="SUPFAM" id="SSF55961">
    <property type="entry name" value="Bet v1-like"/>
    <property type="match status" value="1"/>
</dbReference>
<dbReference type="AlphaFoldDB" id="A0ABC8TP39"/>
<dbReference type="InterPro" id="IPR023393">
    <property type="entry name" value="START-like_dom_sf"/>
</dbReference>
<dbReference type="PANTHER" id="PTHR45950">
    <property type="entry name" value="HOMEOBOX-LEUCINE ZIPPER PROTEIN ATHB-14"/>
    <property type="match status" value="1"/>
</dbReference>
<sequence length="324" mass="35576">MILMQVPAATIDTSHESAANFLQHSLWAADNTVGLQFLAEETMTAFLSKATGSAVDWVPLTRMKSGPDSGRIVYISHNCVGVAARACTVVPLDPIKIMEILKDRPSWFRDCRKMEVFANFPARNGGTVELIYMQFYAPTILAFAREFWTLRYTSTLEDGSLVVCETSMSGSGAALSSPAALEFVRAKMLASGYLIRPCEGEGSIIHIVDHLDLEALTVPEVVQPLCESSKLVAQKMTISDSYWPSKPTRRLVTGIKVISMLPTMEISTDVFAQLKALPLCLRLRQPKALPLHQRALAEYLTSGVVVFEGGGWWVSQWVFEGGVG</sequence>
<keyword evidence="3" id="KW-1185">Reference proteome</keyword>
<evidence type="ECO:0000313" key="3">
    <source>
        <dbReference type="Proteomes" id="UP001642360"/>
    </source>
</evidence>
<dbReference type="InterPro" id="IPR044830">
    <property type="entry name" value="HD-Zip_III"/>
</dbReference>
<evidence type="ECO:0000313" key="2">
    <source>
        <dbReference type="EMBL" id="CAK9169606.1"/>
    </source>
</evidence>
<dbReference type="Proteomes" id="UP001642360">
    <property type="component" value="Unassembled WGS sequence"/>
</dbReference>
<comment type="caution">
    <text evidence="2">The sequence shown here is derived from an EMBL/GenBank/DDBJ whole genome shotgun (WGS) entry which is preliminary data.</text>
</comment>
<dbReference type="PANTHER" id="PTHR45950:SF10">
    <property type="entry name" value="HOMEOBOX-LEUCINE ZIPPER PROTEIN REVOLUTA"/>
    <property type="match status" value="1"/>
</dbReference>
<reference evidence="2 3" key="1">
    <citation type="submission" date="2024-02" db="EMBL/GenBank/DDBJ databases">
        <authorList>
            <person name="Vignale AGUSTIN F."/>
            <person name="Sosa J E."/>
            <person name="Modenutti C."/>
        </authorList>
    </citation>
    <scope>NUCLEOTIDE SEQUENCE [LARGE SCALE GENOMIC DNA]</scope>
</reference>
<accession>A0ABC8TP39</accession>
<dbReference type="Pfam" id="PF01852">
    <property type="entry name" value="START"/>
    <property type="match status" value="1"/>
</dbReference>
<dbReference type="SMART" id="SM00234">
    <property type="entry name" value="START"/>
    <property type="match status" value="1"/>
</dbReference>
<dbReference type="InterPro" id="IPR002913">
    <property type="entry name" value="START_lipid-bd_dom"/>
</dbReference>
<feature type="domain" description="START" evidence="1">
    <location>
        <begin position="28"/>
        <end position="225"/>
    </location>
</feature>
<dbReference type="Gene3D" id="3.30.530.20">
    <property type="match status" value="1"/>
</dbReference>
<dbReference type="PROSITE" id="PS50848">
    <property type="entry name" value="START"/>
    <property type="match status" value="1"/>
</dbReference>
<evidence type="ECO:0000259" key="1">
    <source>
        <dbReference type="PROSITE" id="PS50848"/>
    </source>
</evidence>
<protein>
    <recommendedName>
        <fullName evidence="1">START domain-containing protein</fullName>
    </recommendedName>
</protein>